<comment type="caution">
    <text evidence="8">The sequence shown here is derived from an EMBL/GenBank/DDBJ whole genome shotgun (WGS) entry which is preliminary data.</text>
</comment>
<keyword evidence="7" id="KW-1133">Transmembrane helix</keyword>
<dbReference type="InterPro" id="IPR027417">
    <property type="entry name" value="P-loop_NTPase"/>
</dbReference>
<name>A0AA88D0D5_FICCA</name>
<dbReference type="GO" id="GO:0003924">
    <property type="term" value="F:GTPase activity"/>
    <property type="evidence" value="ECO:0007669"/>
    <property type="project" value="InterPro"/>
</dbReference>
<dbReference type="PROSITE" id="PS51419">
    <property type="entry name" value="RAB"/>
    <property type="match status" value="1"/>
</dbReference>
<feature type="transmembrane region" description="Helical" evidence="7">
    <location>
        <begin position="120"/>
        <end position="138"/>
    </location>
</feature>
<dbReference type="FunFam" id="3.40.50.300:FF:001447">
    <property type="entry name" value="Ras-related protein Rab-1B"/>
    <property type="match status" value="1"/>
</dbReference>
<evidence type="ECO:0000256" key="2">
    <source>
        <dbReference type="ARBA" id="ARBA00006270"/>
    </source>
</evidence>
<keyword evidence="3" id="KW-0547">Nucleotide-binding</keyword>
<dbReference type="SUPFAM" id="SSF52540">
    <property type="entry name" value="P-loop containing nucleoside triphosphate hydrolases"/>
    <property type="match status" value="1"/>
</dbReference>
<dbReference type="PRINTS" id="PR00449">
    <property type="entry name" value="RASTRNSFRMNG"/>
</dbReference>
<evidence type="ECO:0000256" key="3">
    <source>
        <dbReference type="ARBA" id="ARBA00022741"/>
    </source>
</evidence>
<evidence type="ECO:0000256" key="7">
    <source>
        <dbReference type="SAM" id="Phobius"/>
    </source>
</evidence>
<dbReference type="GO" id="GO:0000139">
    <property type="term" value="C:Golgi membrane"/>
    <property type="evidence" value="ECO:0007669"/>
    <property type="project" value="UniProtKB-SubCell"/>
</dbReference>
<keyword evidence="9" id="KW-1185">Reference proteome</keyword>
<accession>A0AA88D0D5</accession>
<evidence type="ECO:0000256" key="1">
    <source>
        <dbReference type="ARBA" id="ARBA00004394"/>
    </source>
</evidence>
<dbReference type="AlphaFoldDB" id="A0AA88D0D5"/>
<dbReference type="InterPro" id="IPR050305">
    <property type="entry name" value="Small_GTPase_Rab"/>
</dbReference>
<gene>
    <name evidence="8" type="ORF">TIFTF001_008231</name>
</gene>
<keyword evidence="4" id="KW-0342">GTP-binding</keyword>
<keyword evidence="7" id="KW-0812">Transmembrane</keyword>
<dbReference type="Gene3D" id="3.40.50.300">
    <property type="entry name" value="P-loop containing nucleotide triphosphate hydrolases"/>
    <property type="match status" value="2"/>
</dbReference>
<dbReference type="GO" id="GO:0005525">
    <property type="term" value="F:GTP binding"/>
    <property type="evidence" value="ECO:0007669"/>
    <property type="project" value="UniProtKB-KW"/>
</dbReference>
<sequence>MVSLFKIAQFEACNEAHLRELLKKIVMRPKPQSPSKLRVGKSCLLLRFSDGSFTTSFITTIGIDFKIRTIELDGKRIKLQIWDTAGQERFRTITTAYYRGAMGILLVYDVTDESSFNSNLFVLCFLLNALWFLFFNAAESMEMKRFFWFNFTWRHGVLNYSQYCDATFVTLAVLSSVDDIRNWIRNIEQHASDNVNKILVGNKADMDESKRAVPTSKGQALADEYGIKFFETSAKTNLNVEEVFFSIARDIKQRLADTDSRAEPQTIKINQPDQAAGSAQAGQRSACCGS</sequence>
<evidence type="ECO:0000256" key="4">
    <source>
        <dbReference type="ARBA" id="ARBA00023134"/>
    </source>
</evidence>
<feature type="compositionally biased region" description="Low complexity" evidence="6">
    <location>
        <begin position="274"/>
        <end position="290"/>
    </location>
</feature>
<feature type="region of interest" description="Disordered" evidence="6">
    <location>
        <begin position="271"/>
        <end position="290"/>
    </location>
</feature>
<keyword evidence="7" id="KW-0472">Membrane</keyword>
<dbReference type="PANTHER" id="PTHR47980">
    <property type="entry name" value="LD44762P"/>
    <property type="match status" value="1"/>
</dbReference>
<dbReference type="SMART" id="SM00173">
    <property type="entry name" value="RAS"/>
    <property type="match status" value="1"/>
</dbReference>
<dbReference type="NCBIfam" id="TIGR00231">
    <property type="entry name" value="small_GTP"/>
    <property type="match status" value="1"/>
</dbReference>
<dbReference type="PROSITE" id="PS51421">
    <property type="entry name" value="RAS"/>
    <property type="match status" value="1"/>
</dbReference>
<dbReference type="InterPro" id="IPR005225">
    <property type="entry name" value="Small_GTP-bd"/>
</dbReference>
<evidence type="ECO:0000313" key="9">
    <source>
        <dbReference type="Proteomes" id="UP001187192"/>
    </source>
</evidence>
<comment type="subcellular location">
    <subcellularLocation>
        <location evidence="1">Golgi apparatus membrane</location>
    </subcellularLocation>
</comment>
<dbReference type="SMART" id="SM00174">
    <property type="entry name" value="RHO"/>
    <property type="match status" value="1"/>
</dbReference>
<dbReference type="EMBL" id="BTGU01000009">
    <property type="protein sequence ID" value="GMN39010.1"/>
    <property type="molecule type" value="Genomic_DNA"/>
</dbReference>
<dbReference type="PROSITE" id="PS51420">
    <property type="entry name" value="RHO"/>
    <property type="match status" value="1"/>
</dbReference>
<dbReference type="InterPro" id="IPR001806">
    <property type="entry name" value="Small_GTPase"/>
</dbReference>
<proteinExistence type="inferred from homology"/>
<keyword evidence="5" id="KW-0449">Lipoprotein</keyword>
<dbReference type="Proteomes" id="UP001187192">
    <property type="component" value="Unassembled WGS sequence"/>
</dbReference>
<evidence type="ECO:0000256" key="6">
    <source>
        <dbReference type="SAM" id="MobiDB-lite"/>
    </source>
</evidence>
<reference evidence="8" key="1">
    <citation type="submission" date="2023-07" db="EMBL/GenBank/DDBJ databases">
        <title>draft genome sequence of fig (Ficus carica).</title>
        <authorList>
            <person name="Takahashi T."/>
            <person name="Nishimura K."/>
        </authorList>
    </citation>
    <scope>NUCLEOTIDE SEQUENCE</scope>
</reference>
<protein>
    <submittedName>
        <fullName evidence="8">Uncharacterized protein</fullName>
    </submittedName>
</protein>
<dbReference type="SMART" id="SM00175">
    <property type="entry name" value="RAB"/>
    <property type="match status" value="1"/>
</dbReference>
<evidence type="ECO:0000256" key="5">
    <source>
        <dbReference type="ARBA" id="ARBA00023288"/>
    </source>
</evidence>
<evidence type="ECO:0000313" key="8">
    <source>
        <dbReference type="EMBL" id="GMN39010.1"/>
    </source>
</evidence>
<organism evidence="8 9">
    <name type="scientific">Ficus carica</name>
    <name type="common">Common fig</name>
    <dbReference type="NCBI Taxonomy" id="3494"/>
    <lineage>
        <taxon>Eukaryota</taxon>
        <taxon>Viridiplantae</taxon>
        <taxon>Streptophyta</taxon>
        <taxon>Embryophyta</taxon>
        <taxon>Tracheophyta</taxon>
        <taxon>Spermatophyta</taxon>
        <taxon>Magnoliopsida</taxon>
        <taxon>eudicotyledons</taxon>
        <taxon>Gunneridae</taxon>
        <taxon>Pentapetalae</taxon>
        <taxon>rosids</taxon>
        <taxon>fabids</taxon>
        <taxon>Rosales</taxon>
        <taxon>Moraceae</taxon>
        <taxon>Ficeae</taxon>
        <taxon>Ficus</taxon>
    </lineage>
</organism>
<dbReference type="Pfam" id="PF00071">
    <property type="entry name" value="Ras"/>
    <property type="match status" value="2"/>
</dbReference>
<comment type="similarity">
    <text evidence="2">Belongs to the small GTPase superfamily. Rab family.</text>
</comment>